<evidence type="ECO:0000256" key="1">
    <source>
        <dbReference type="SAM" id="Coils"/>
    </source>
</evidence>
<keyword evidence="3" id="KW-1185">Reference proteome</keyword>
<dbReference type="AlphaFoldDB" id="A0AAD8S080"/>
<keyword evidence="1" id="KW-0175">Coiled coil</keyword>
<name>A0AAD8S080_LOLMU</name>
<accession>A0AAD8S080</accession>
<evidence type="ECO:0000313" key="3">
    <source>
        <dbReference type="Proteomes" id="UP001231189"/>
    </source>
</evidence>
<organism evidence="2 3">
    <name type="scientific">Lolium multiflorum</name>
    <name type="common">Italian ryegrass</name>
    <name type="synonym">Lolium perenne subsp. multiflorum</name>
    <dbReference type="NCBI Taxonomy" id="4521"/>
    <lineage>
        <taxon>Eukaryota</taxon>
        <taxon>Viridiplantae</taxon>
        <taxon>Streptophyta</taxon>
        <taxon>Embryophyta</taxon>
        <taxon>Tracheophyta</taxon>
        <taxon>Spermatophyta</taxon>
        <taxon>Magnoliopsida</taxon>
        <taxon>Liliopsida</taxon>
        <taxon>Poales</taxon>
        <taxon>Poaceae</taxon>
        <taxon>BOP clade</taxon>
        <taxon>Pooideae</taxon>
        <taxon>Poodae</taxon>
        <taxon>Poeae</taxon>
        <taxon>Poeae Chloroplast Group 2 (Poeae type)</taxon>
        <taxon>Loliodinae</taxon>
        <taxon>Loliinae</taxon>
        <taxon>Lolium</taxon>
    </lineage>
</organism>
<protein>
    <submittedName>
        <fullName evidence="2">Uncharacterized protein</fullName>
    </submittedName>
</protein>
<comment type="caution">
    <text evidence="2">The sequence shown here is derived from an EMBL/GenBank/DDBJ whole genome shotgun (WGS) entry which is preliminary data.</text>
</comment>
<sequence>MPRRNIVNWNRIREMCIASFPLRSDKEVDIMATEMARVQAEDKVAAFEHKAEVAQQALAEVVEAAARQAEQALEQAEAVVAKEVCNIPNFKIKQK</sequence>
<evidence type="ECO:0000313" key="2">
    <source>
        <dbReference type="EMBL" id="KAK1633176.1"/>
    </source>
</evidence>
<dbReference type="Proteomes" id="UP001231189">
    <property type="component" value="Unassembled WGS sequence"/>
</dbReference>
<proteinExistence type="predicted"/>
<gene>
    <name evidence="2" type="ORF">QYE76_007491</name>
</gene>
<feature type="coiled-coil region" evidence="1">
    <location>
        <begin position="37"/>
        <end position="86"/>
    </location>
</feature>
<dbReference type="EMBL" id="JAUUTY010000005">
    <property type="protein sequence ID" value="KAK1633176.1"/>
    <property type="molecule type" value="Genomic_DNA"/>
</dbReference>
<reference evidence="2" key="1">
    <citation type="submission" date="2023-07" db="EMBL/GenBank/DDBJ databases">
        <title>A chromosome-level genome assembly of Lolium multiflorum.</title>
        <authorList>
            <person name="Chen Y."/>
            <person name="Copetti D."/>
            <person name="Kolliker R."/>
            <person name="Studer B."/>
        </authorList>
    </citation>
    <scope>NUCLEOTIDE SEQUENCE</scope>
    <source>
        <strain evidence="2">02402/16</strain>
        <tissue evidence="2">Leaf</tissue>
    </source>
</reference>